<feature type="compositionally biased region" description="Basic and acidic residues" evidence="1">
    <location>
        <begin position="197"/>
        <end position="228"/>
    </location>
</feature>
<dbReference type="PANTHER" id="PTHR22145">
    <property type="entry name" value="SI:CH211-266K22.6"/>
    <property type="match status" value="1"/>
</dbReference>
<dbReference type="Pfam" id="PF15344">
    <property type="entry name" value="FAM217"/>
    <property type="match status" value="1"/>
</dbReference>
<proteinExistence type="predicted"/>
<accession>A0ABY7ETK1</accession>
<keyword evidence="3" id="KW-1185">Reference proteome</keyword>
<feature type="region of interest" description="Disordered" evidence="1">
    <location>
        <begin position="130"/>
        <end position="266"/>
    </location>
</feature>
<name>A0ABY7ETK1_MYAAR</name>
<evidence type="ECO:0000313" key="2">
    <source>
        <dbReference type="EMBL" id="WAR13297.1"/>
    </source>
</evidence>
<dbReference type="EMBL" id="CP111019">
    <property type="protein sequence ID" value="WAR13297.1"/>
    <property type="molecule type" value="Genomic_DNA"/>
</dbReference>
<reference evidence="2" key="1">
    <citation type="submission" date="2022-11" db="EMBL/GenBank/DDBJ databases">
        <title>Centuries of genome instability and evolution in soft-shell clam transmissible cancer (bioRxiv).</title>
        <authorList>
            <person name="Hart S.F.M."/>
            <person name="Yonemitsu M.A."/>
            <person name="Giersch R.M."/>
            <person name="Beal B.F."/>
            <person name="Arriagada G."/>
            <person name="Davis B.W."/>
            <person name="Ostrander E.A."/>
            <person name="Goff S.P."/>
            <person name="Metzger M.J."/>
        </authorList>
    </citation>
    <scope>NUCLEOTIDE SEQUENCE</scope>
    <source>
        <strain evidence="2">MELC-2E11</strain>
        <tissue evidence="2">Siphon/mantle</tissue>
    </source>
</reference>
<feature type="compositionally biased region" description="Basic residues" evidence="1">
    <location>
        <begin position="561"/>
        <end position="581"/>
    </location>
</feature>
<dbReference type="InterPro" id="IPR029266">
    <property type="entry name" value="FAM217"/>
</dbReference>
<feature type="compositionally biased region" description="Acidic residues" evidence="1">
    <location>
        <begin position="249"/>
        <end position="258"/>
    </location>
</feature>
<sequence length="581" mass="66067">MKLFETRAEGSSPVAAPVLAVTRSQMKQRDIWSRGSVRYFDQLEDIIFINRRPPTRRRQVKEVPALIIEEAPPITGSSMKLYQRPAAENPAQVYRSQLAASLRAFQQRQWQPLNHQELDTNYIRCKPVQPAAHNERPSTSCSVRGSGTTATRLQRPKSVPASSLRPKSGRRGDTPSGVRPGKFDTLSPMVISELMGEEERPTSGYETRADDKSPFVDELVEETKKLIENDDTSTTSGIDSGASDNESPSSDEDSDFEPEIDKDIDIPQLNLRPEKLDALYIPEPKRGWRQYDFDMSNIDIPPYEFESPFPSHIEDLDLRQMAKFKWNWRNHVKVKTDNDSDLGGILDRLVEFEKLQLDTIEWENKRASQLKKQATKRNGSAKPVIKDKRCDPNCLQATCFGDCPEKLVQSNTCEICRQGYCTGTCKETKYEQRMRQSRQEEERPVTPKSPFPRACPSCQRRHNAKFINANNLVIGTQRFNNATFTRGQSSMKARDVRPRTPATLSKDVLQEFEKLNIEATQPSRPQTAGVARPRSRNALFPGKSFYSQRKNSLTELDKVGVAKKKQRVKSCTRLKRPKTAG</sequence>
<feature type="compositionally biased region" description="Polar residues" evidence="1">
    <location>
        <begin position="137"/>
        <end position="152"/>
    </location>
</feature>
<feature type="region of interest" description="Disordered" evidence="1">
    <location>
        <begin position="557"/>
        <end position="581"/>
    </location>
</feature>
<organism evidence="2 3">
    <name type="scientific">Mya arenaria</name>
    <name type="common">Soft-shell clam</name>
    <dbReference type="NCBI Taxonomy" id="6604"/>
    <lineage>
        <taxon>Eukaryota</taxon>
        <taxon>Metazoa</taxon>
        <taxon>Spiralia</taxon>
        <taxon>Lophotrochozoa</taxon>
        <taxon>Mollusca</taxon>
        <taxon>Bivalvia</taxon>
        <taxon>Autobranchia</taxon>
        <taxon>Heteroconchia</taxon>
        <taxon>Euheterodonta</taxon>
        <taxon>Imparidentia</taxon>
        <taxon>Neoheterodontei</taxon>
        <taxon>Myida</taxon>
        <taxon>Myoidea</taxon>
        <taxon>Myidae</taxon>
        <taxon>Mya</taxon>
    </lineage>
</organism>
<dbReference type="PANTHER" id="PTHR22145:SF2">
    <property type="entry name" value="SI:CH211-266K22.6"/>
    <property type="match status" value="1"/>
</dbReference>
<evidence type="ECO:0000313" key="3">
    <source>
        <dbReference type="Proteomes" id="UP001164746"/>
    </source>
</evidence>
<protein>
    <submittedName>
        <fullName evidence="2">Uncharacterized protein</fullName>
    </submittedName>
</protein>
<evidence type="ECO:0000256" key="1">
    <source>
        <dbReference type="SAM" id="MobiDB-lite"/>
    </source>
</evidence>
<dbReference type="Proteomes" id="UP001164746">
    <property type="component" value="Chromosome 8"/>
</dbReference>
<gene>
    <name evidence="2" type="ORF">MAR_027477</name>
</gene>